<dbReference type="RefSeq" id="XP_008073988.1">
    <property type="nucleotide sequence ID" value="XM_008075797.1"/>
</dbReference>
<dbReference type="EMBL" id="GL877416">
    <property type="protein sequence ID" value="ELA47536.1"/>
    <property type="molecule type" value="Genomic_DNA"/>
</dbReference>
<keyword evidence="3" id="KW-1185">Reference proteome</keyword>
<dbReference type="STRING" id="948595.L2GV45"/>
<feature type="domain" description="NTF2" evidence="1">
    <location>
        <begin position="8"/>
        <end position="123"/>
    </location>
</feature>
<dbReference type="GeneID" id="19878850"/>
<dbReference type="Pfam" id="PF02136">
    <property type="entry name" value="NTF2"/>
    <property type="match status" value="1"/>
</dbReference>
<evidence type="ECO:0000313" key="2">
    <source>
        <dbReference type="EMBL" id="ELA47536.1"/>
    </source>
</evidence>
<dbReference type="InterPro" id="IPR002075">
    <property type="entry name" value="NTF2_dom"/>
</dbReference>
<gene>
    <name evidence="2" type="ORF">VCUG_00967</name>
</gene>
<accession>L2GV45</accession>
<dbReference type="SUPFAM" id="SSF54427">
    <property type="entry name" value="NTF2-like"/>
    <property type="match status" value="1"/>
</dbReference>
<dbReference type="HOGENOM" id="CLU_1316291_0_0_1"/>
<dbReference type="PROSITE" id="PS50177">
    <property type="entry name" value="NTF2_DOMAIN"/>
    <property type="match status" value="1"/>
</dbReference>
<proteinExistence type="predicted"/>
<dbReference type="VEuPathDB" id="MicrosporidiaDB:VCUG_00967"/>
<reference evidence="3" key="1">
    <citation type="submission" date="2011-03" db="EMBL/GenBank/DDBJ databases">
        <title>The genome sequence of Vavraia culicis strain floridensis.</title>
        <authorList>
            <consortium name="The Broad Institute Genome Sequencing Platform"/>
            <person name="Cuomo C."/>
            <person name="Becnel J."/>
            <person name="Sanscrainte N."/>
            <person name="Young S.K."/>
            <person name="Zeng Q."/>
            <person name="Gargeya S."/>
            <person name="Fitzgerald M."/>
            <person name="Haas B."/>
            <person name="Abouelleil A."/>
            <person name="Alvarado L."/>
            <person name="Arachchi H.M."/>
            <person name="Berlin A."/>
            <person name="Chapman S.B."/>
            <person name="Gearin G."/>
            <person name="Goldberg J."/>
            <person name="Griggs A."/>
            <person name="Gujja S."/>
            <person name="Hansen M."/>
            <person name="Heiman D."/>
            <person name="Howarth C."/>
            <person name="Larimer J."/>
            <person name="Lui A."/>
            <person name="MacDonald P.J.P."/>
            <person name="McCowen C."/>
            <person name="Montmayeur A."/>
            <person name="Murphy C."/>
            <person name="Neiman D."/>
            <person name="Pearson M."/>
            <person name="Priest M."/>
            <person name="Roberts A."/>
            <person name="Saif S."/>
            <person name="Shea T."/>
            <person name="Sisk P."/>
            <person name="Stolte C."/>
            <person name="Sykes S."/>
            <person name="Wortman J."/>
            <person name="Nusbaum C."/>
            <person name="Birren B."/>
        </authorList>
    </citation>
    <scope>NUCLEOTIDE SEQUENCE [LARGE SCALE GENOMIC DNA]</scope>
    <source>
        <strain evidence="3">floridensis</strain>
    </source>
</reference>
<dbReference type="Proteomes" id="UP000011081">
    <property type="component" value="Unassembled WGS sequence"/>
</dbReference>
<dbReference type="InParanoid" id="L2GV45"/>
<dbReference type="OrthoDB" id="2189602at2759"/>
<dbReference type="AlphaFoldDB" id="L2GV45"/>
<name>L2GV45_VAVCU</name>
<dbReference type="InterPro" id="IPR018222">
    <property type="entry name" value="Nuclear_transport_factor_2_euk"/>
</dbReference>
<dbReference type="InterPro" id="IPR032710">
    <property type="entry name" value="NTF2-like_dom_sf"/>
</dbReference>
<dbReference type="Gene3D" id="3.10.450.50">
    <property type="match status" value="1"/>
</dbReference>
<protein>
    <recommendedName>
        <fullName evidence="1">NTF2 domain-containing protein</fullName>
    </recommendedName>
</protein>
<organism evidence="2 3">
    <name type="scientific">Vavraia culicis (isolate floridensis)</name>
    <name type="common">Microsporidian parasite</name>
    <dbReference type="NCBI Taxonomy" id="948595"/>
    <lineage>
        <taxon>Eukaryota</taxon>
        <taxon>Fungi</taxon>
        <taxon>Fungi incertae sedis</taxon>
        <taxon>Microsporidia</taxon>
        <taxon>Pleistophoridae</taxon>
        <taxon>Vavraia</taxon>
    </lineage>
</organism>
<evidence type="ECO:0000259" key="1">
    <source>
        <dbReference type="PROSITE" id="PS50177"/>
    </source>
</evidence>
<dbReference type="OMA" id="ISHEDNV"/>
<evidence type="ECO:0000313" key="3">
    <source>
        <dbReference type="Proteomes" id="UP000011081"/>
    </source>
</evidence>
<sequence>MTDSQFNTPKKFLNEYYGSLCSSYQSIIPFYDPASQISISHEDNVAALSNTNIMERMLGLHHKKKVIKVLVSCFEYHMLSAHDFLMCVLGQFVYHDNSTVRFSHTFIVDCSNMFVIKNEILKVLDEEIIYKAIDFKEKVNNASNTIRIVRGQDKNRSKLVVDFAKYGKLMAVEVEKNDILIEYEDEEMVKNLVNDVSFIKSKGYKVEFN</sequence>